<dbReference type="InterPro" id="IPR035965">
    <property type="entry name" value="PAS-like_dom_sf"/>
</dbReference>
<reference evidence="8 9" key="1">
    <citation type="submission" date="2024-05" db="EMBL/GenBank/DDBJ databases">
        <authorList>
            <person name="Wallberg A."/>
        </authorList>
    </citation>
    <scope>NUCLEOTIDE SEQUENCE [LARGE SCALE GENOMIC DNA]</scope>
</reference>
<dbReference type="CDD" id="cd00130">
    <property type="entry name" value="PAS"/>
    <property type="match status" value="1"/>
</dbReference>
<keyword evidence="9" id="KW-1185">Reference proteome</keyword>
<evidence type="ECO:0000313" key="9">
    <source>
        <dbReference type="Proteomes" id="UP001497623"/>
    </source>
</evidence>
<feature type="compositionally biased region" description="Low complexity" evidence="6">
    <location>
        <begin position="266"/>
        <end position="280"/>
    </location>
</feature>
<dbReference type="Proteomes" id="UP001497623">
    <property type="component" value="Unassembled WGS sequence"/>
</dbReference>
<gene>
    <name evidence="8" type="ORF">MNOR_LOCUS32594</name>
</gene>
<comment type="caution">
    <text evidence="8">The sequence shown here is derived from an EMBL/GenBank/DDBJ whole genome shotgun (WGS) entry which is preliminary data.</text>
</comment>
<dbReference type="GO" id="GO:0000977">
    <property type="term" value="F:RNA polymerase II transcription regulatory region sequence-specific DNA binding"/>
    <property type="evidence" value="ECO:0007669"/>
    <property type="project" value="TreeGrafter"/>
</dbReference>
<dbReference type="SMART" id="SM00086">
    <property type="entry name" value="PAC"/>
    <property type="match status" value="1"/>
</dbReference>
<evidence type="ECO:0000259" key="7">
    <source>
        <dbReference type="Pfam" id="PF08447"/>
    </source>
</evidence>
<dbReference type="InterPro" id="IPR000014">
    <property type="entry name" value="PAS"/>
</dbReference>
<protein>
    <recommendedName>
        <fullName evidence="7">PAS fold-3 domain-containing protein</fullName>
    </recommendedName>
</protein>
<keyword evidence="4" id="KW-0804">Transcription</keyword>
<evidence type="ECO:0000256" key="6">
    <source>
        <dbReference type="SAM" id="MobiDB-lite"/>
    </source>
</evidence>
<evidence type="ECO:0000256" key="1">
    <source>
        <dbReference type="ARBA" id="ARBA00004123"/>
    </source>
</evidence>
<organism evidence="8 9">
    <name type="scientific">Meganyctiphanes norvegica</name>
    <name type="common">Northern krill</name>
    <name type="synonym">Thysanopoda norvegica</name>
    <dbReference type="NCBI Taxonomy" id="48144"/>
    <lineage>
        <taxon>Eukaryota</taxon>
        <taxon>Metazoa</taxon>
        <taxon>Ecdysozoa</taxon>
        <taxon>Arthropoda</taxon>
        <taxon>Crustacea</taxon>
        <taxon>Multicrustacea</taxon>
        <taxon>Malacostraca</taxon>
        <taxon>Eumalacostraca</taxon>
        <taxon>Eucarida</taxon>
        <taxon>Euphausiacea</taxon>
        <taxon>Euphausiidae</taxon>
        <taxon>Meganyctiphanes</taxon>
    </lineage>
</organism>
<evidence type="ECO:0000256" key="5">
    <source>
        <dbReference type="ARBA" id="ARBA00023242"/>
    </source>
</evidence>
<dbReference type="SUPFAM" id="SSF55785">
    <property type="entry name" value="PYP-like sensor domain (PAS domain)"/>
    <property type="match status" value="1"/>
</dbReference>
<proteinExistence type="predicted"/>
<dbReference type="PANTHER" id="PTHR23043:SF36">
    <property type="entry name" value="PROTEIN SINGLE-MINDED"/>
    <property type="match status" value="1"/>
</dbReference>
<feature type="non-terminal residue" evidence="8">
    <location>
        <position position="1"/>
    </location>
</feature>
<dbReference type="GO" id="GO:0005634">
    <property type="term" value="C:nucleus"/>
    <property type="evidence" value="ECO:0007669"/>
    <property type="project" value="UniProtKB-SubCell"/>
</dbReference>
<feature type="non-terminal residue" evidence="8">
    <location>
        <position position="318"/>
    </location>
</feature>
<evidence type="ECO:0000256" key="2">
    <source>
        <dbReference type="ARBA" id="ARBA00023015"/>
    </source>
</evidence>
<dbReference type="AlphaFoldDB" id="A0AAV2S739"/>
<keyword evidence="3" id="KW-0238">DNA-binding</keyword>
<sequence length="318" mass="35328">IEKTLYQYIHGCDMWHMRFSHHMLLMKGQVTTKYYRFLTRDGGWVWVQSYATIVHNSRSSRPHCIVSVNYVLSDVEVRNTQLSWEQLGPPHSEDDVGWGGSSLKGITTPRLKCRVSPYPSPAPTETSQTLQDPPLNTPPSVLTLHYPTSASVLTASPTPYSDPGLIYYPPPPYEIYDDHYARANLQQYSAAACATIPNGTTSLHSTTAPLLPTLLPTSIPTSVTATTACHYVREKPSSSYDERPWSHGSVSSSCSEDQHVDSTTVTYLSNNNNNSTTVGSSGAGGHMDMYPPNDYYSQITDKFYSMEKLQYAPADKTQ</sequence>
<dbReference type="InterPro" id="IPR013655">
    <property type="entry name" value="PAS_fold_3"/>
</dbReference>
<dbReference type="InterPro" id="IPR001610">
    <property type="entry name" value="PAC"/>
</dbReference>
<evidence type="ECO:0000313" key="8">
    <source>
        <dbReference type="EMBL" id="CAL4161122.1"/>
    </source>
</evidence>
<dbReference type="Pfam" id="PF08447">
    <property type="entry name" value="PAS_3"/>
    <property type="match status" value="1"/>
</dbReference>
<feature type="domain" description="PAS fold-3" evidence="7">
    <location>
        <begin position="3"/>
        <end position="69"/>
    </location>
</feature>
<keyword evidence="2" id="KW-0805">Transcription regulation</keyword>
<feature type="region of interest" description="Disordered" evidence="6">
    <location>
        <begin position="266"/>
        <end position="285"/>
    </location>
</feature>
<evidence type="ECO:0000256" key="4">
    <source>
        <dbReference type="ARBA" id="ARBA00023163"/>
    </source>
</evidence>
<keyword evidence="5" id="KW-0539">Nucleus</keyword>
<comment type="subcellular location">
    <subcellularLocation>
        <location evidence="1">Nucleus</location>
    </subcellularLocation>
</comment>
<dbReference type="EMBL" id="CAXKWB010044681">
    <property type="protein sequence ID" value="CAL4161122.1"/>
    <property type="molecule type" value="Genomic_DNA"/>
</dbReference>
<dbReference type="Gene3D" id="3.30.450.20">
    <property type="entry name" value="PAS domain"/>
    <property type="match status" value="1"/>
</dbReference>
<name>A0AAV2S739_MEGNR</name>
<evidence type="ECO:0000256" key="3">
    <source>
        <dbReference type="ARBA" id="ARBA00023125"/>
    </source>
</evidence>
<accession>A0AAV2S739</accession>
<dbReference type="GO" id="GO:0010557">
    <property type="term" value="P:positive regulation of macromolecule biosynthetic process"/>
    <property type="evidence" value="ECO:0007669"/>
    <property type="project" value="UniProtKB-ARBA"/>
</dbReference>
<dbReference type="PANTHER" id="PTHR23043">
    <property type="entry name" value="HYPOXIA-INDUCIBLE FACTOR 1 ALPHA"/>
    <property type="match status" value="1"/>
</dbReference>
<dbReference type="GO" id="GO:0000981">
    <property type="term" value="F:DNA-binding transcription factor activity, RNA polymerase II-specific"/>
    <property type="evidence" value="ECO:0007669"/>
    <property type="project" value="TreeGrafter"/>
</dbReference>